<dbReference type="RefSeq" id="WP_015641721.1">
    <property type="nucleotide sequence ID" value="NC_021219.1"/>
</dbReference>
<dbReference type="KEGG" id="saal:L336_0568"/>
<dbReference type="Proteomes" id="UP000013893">
    <property type="component" value="Chromosome"/>
</dbReference>
<sequence length="199" mass="22332">MTDSFRLHVDALPFDCDIDVFDQAVRRAMFNVHWYLAWLIEQGEEQPGATYSGLVCSPVREHGRPYLDDVLLEFHLGDGPRRRLVNAAAKLDWMQLNPGVSMETVFAEEPWRLGSGQFRFGHAVVHRGFPGAGSGLSQANDRKVMVEFLDKLTDGIARHCSAQIAKRGEGQYWAGGDNTPRPEYAQFEALPEGATLTRR</sequence>
<dbReference type="HOGENOM" id="CLU_1370018_0_0_0"/>
<proteinExistence type="predicted"/>
<dbReference type="AlphaFoldDB" id="R4PYI1"/>
<gene>
    <name evidence="1" type="ORF">L336_0568</name>
</gene>
<organism evidence="1 2">
    <name type="scientific">Candidatus Saccharimonas aalborgensis</name>
    <dbReference type="NCBI Taxonomy" id="1332188"/>
    <lineage>
        <taxon>Bacteria</taxon>
        <taxon>Candidatus Saccharimonadota</taxon>
        <taxon>Candidatus Saccharimonadia</taxon>
        <taxon>Candidatus Saccharimonadales</taxon>
        <taxon>Candidatus Saccharimonadaceae</taxon>
        <taxon>Candidatus Saccharimonas</taxon>
    </lineage>
</organism>
<dbReference type="EMBL" id="CP005957">
    <property type="protein sequence ID" value="AGL62271.1"/>
    <property type="molecule type" value="Genomic_DNA"/>
</dbReference>
<accession>R4PYI1</accession>
<reference evidence="1 2" key="1">
    <citation type="journal article" date="2013" name="Nat. Biotechnol.">
        <title>Genome sequences of rare, uncultured bacteria obtained by differential coverage binning of multiple metagenomes.</title>
        <authorList>
            <person name="Albertsen M."/>
            <person name="Hugenholtz P."/>
            <person name="Skarshewski A."/>
            <person name="Nielsen K.L."/>
            <person name="Tyson G.W."/>
            <person name="Nielsen P.H."/>
        </authorList>
    </citation>
    <scope>NUCLEOTIDE SEQUENCE [LARGE SCALE GENOMIC DNA]</scope>
    <source>
        <strain evidence="1">TM71</strain>
    </source>
</reference>
<protein>
    <submittedName>
        <fullName evidence="1">Uncharacterized protein</fullName>
    </submittedName>
</protein>
<keyword evidence="2" id="KW-1185">Reference proteome</keyword>
<evidence type="ECO:0000313" key="1">
    <source>
        <dbReference type="EMBL" id="AGL62271.1"/>
    </source>
</evidence>
<name>R4PYI1_9BACT</name>
<evidence type="ECO:0000313" key="2">
    <source>
        <dbReference type="Proteomes" id="UP000013893"/>
    </source>
</evidence>
<dbReference type="STRING" id="1332188.L336_0568"/>